<keyword evidence="5 8" id="KW-0472">Membrane</keyword>
<evidence type="ECO:0000313" key="13">
    <source>
        <dbReference type="Proteomes" id="UP000663852"/>
    </source>
</evidence>
<accession>A0A814YD68</accession>
<dbReference type="SUPFAM" id="SSF81321">
    <property type="entry name" value="Family A G protein-coupled receptor-like"/>
    <property type="match status" value="1"/>
</dbReference>
<keyword evidence="7" id="KW-0807">Transducer</keyword>
<evidence type="ECO:0000256" key="6">
    <source>
        <dbReference type="ARBA" id="ARBA00023170"/>
    </source>
</evidence>
<keyword evidence="4" id="KW-0297">G-protein coupled receptor</keyword>
<proteinExistence type="predicted"/>
<evidence type="ECO:0000256" key="1">
    <source>
        <dbReference type="ARBA" id="ARBA00004141"/>
    </source>
</evidence>
<dbReference type="GO" id="GO:0005886">
    <property type="term" value="C:plasma membrane"/>
    <property type="evidence" value="ECO:0007669"/>
    <property type="project" value="TreeGrafter"/>
</dbReference>
<dbReference type="InterPro" id="IPR000276">
    <property type="entry name" value="GPCR_Rhodpsn"/>
</dbReference>
<feature type="transmembrane region" description="Helical" evidence="8">
    <location>
        <begin position="12"/>
        <end position="33"/>
    </location>
</feature>
<keyword evidence="3 8" id="KW-1133">Transmembrane helix</keyword>
<feature type="transmembrane region" description="Helical" evidence="8">
    <location>
        <begin position="45"/>
        <end position="67"/>
    </location>
</feature>
<dbReference type="EMBL" id="CAJNOJ010000164">
    <property type="protein sequence ID" value="CAF1227760.1"/>
    <property type="molecule type" value="Genomic_DNA"/>
</dbReference>
<dbReference type="PROSITE" id="PS50262">
    <property type="entry name" value="G_PROTEIN_RECEP_F1_2"/>
    <property type="match status" value="1"/>
</dbReference>
<evidence type="ECO:0000256" key="8">
    <source>
        <dbReference type="SAM" id="Phobius"/>
    </source>
</evidence>
<keyword evidence="2 8" id="KW-0812">Transmembrane</keyword>
<dbReference type="GO" id="GO:0004930">
    <property type="term" value="F:G protein-coupled receptor activity"/>
    <property type="evidence" value="ECO:0007669"/>
    <property type="project" value="UniProtKB-KW"/>
</dbReference>
<evidence type="ECO:0000313" key="12">
    <source>
        <dbReference type="Proteomes" id="UP000663828"/>
    </source>
</evidence>
<feature type="transmembrane region" description="Helical" evidence="8">
    <location>
        <begin position="87"/>
        <end position="106"/>
    </location>
</feature>
<evidence type="ECO:0000256" key="4">
    <source>
        <dbReference type="ARBA" id="ARBA00023040"/>
    </source>
</evidence>
<evidence type="ECO:0000256" key="2">
    <source>
        <dbReference type="ARBA" id="ARBA00022692"/>
    </source>
</evidence>
<dbReference type="InterPro" id="IPR017452">
    <property type="entry name" value="GPCR_Rhodpsn_7TM"/>
</dbReference>
<comment type="subcellular location">
    <subcellularLocation>
        <location evidence="1">Membrane</location>
        <topology evidence="1">Multi-pass membrane protein</topology>
    </subcellularLocation>
</comment>
<protein>
    <recommendedName>
        <fullName evidence="9">G-protein coupled receptors family 1 profile domain-containing protein</fullName>
    </recommendedName>
</protein>
<evidence type="ECO:0000256" key="7">
    <source>
        <dbReference type="ARBA" id="ARBA00023224"/>
    </source>
</evidence>
<feature type="transmembrane region" description="Helical" evidence="8">
    <location>
        <begin position="225"/>
        <end position="252"/>
    </location>
</feature>
<dbReference type="OrthoDB" id="9990906at2759"/>
<dbReference type="Proteomes" id="UP000663828">
    <property type="component" value="Unassembled WGS sequence"/>
</dbReference>
<feature type="transmembrane region" description="Helical" evidence="8">
    <location>
        <begin position="127"/>
        <end position="146"/>
    </location>
</feature>
<evidence type="ECO:0000259" key="9">
    <source>
        <dbReference type="PROSITE" id="PS50262"/>
    </source>
</evidence>
<dbReference type="AlphaFoldDB" id="A0A814YD68"/>
<evidence type="ECO:0000256" key="3">
    <source>
        <dbReference type="ARBA" id="ARBA00022989"/>
    </source>
</evidence>
<feature type="domain" description="G-protein coupled receptors family 1 profile" evidence="9">
    <location>
        <begin position="25"/>
        <end position="284"/>
    </location>
</feature>
<evidence type="ECO:0000313" key="10">
    <source>
        <dbReference type="EMBL" id="CAF0825433.1"/>
    </source>
</evidence>
<dbReference type="Gene3D" id="1.20.1070.10">
    <property type="entry name" value="Rhodopsin 7-helix transmembrane proteins"/>
    <property type="match status" value="1"/>
</dbReference>
<name>A0A814YD68_ADIRI</name>
<dbReference type="Proteomes" id="UP000663852">
    <property type="component" value="Unassembled WGS sequence"/>
</dbReference>
<feature type="transmembrane region" description="Helical" evidence="8">
    <location>
        <begin position="174"/>
        <end position="194"/>
    </location>
</feature>
<sequence>MQLSVLSYYLNLYILPIIVVFGVVGNLLSVYIFTRPALHRSCSIYFLAGSINGLIILLFGTFLQWLTQIFPVLYATGVSLEYCRFRTFMLYVIFNLAPYFTACATIDRFCSSSVHPKLRRLSSRARIAYIVIPIIIFITALAYMHIVVRFNIENLRCQSESGFYQNFFPFFTTGYYFIAIFIVLIFGLGTSYNIRIQTQRIQPMISTVTNPTTREKRRARGDSQLLLMLFIHVVCYAFLALPYHLSLIAAAIQPALLTDKVFLFVYQITYITLNLSQAINFYVFTLTANLYRKELQNLINRLKLLCSAP</sequence>
<dbReference type="PANTHER" id="PTHR24243:SF230">
    <property type="entry name" value="G-PROTEIN COUPLED RECEPTORS FAMILY 1 PROFILE DOMAIN-CONTAINING PROTEIN"/>
    <property type="match status" value="1"/>
</dbReference>
<feature type="transmembrane region" description="Helical" evidence="8">
    <location>
        <begin position="264"/>
        <end position="291"/>
    </location>
</feature>
<keyword evidence="6" id="KW-0675">Receptor</keyword>
<dbReference type="EMBL" id="CAJNOR010000168">
    <property type="protein sequence ID" value="CAF0825433.1"/>
    <property type="molecule type" value="Genomic_DNA"/>
</dbReference>
<organism evidence="11 13">
    <name type="scientific">Adineta ricciae</name>
    <name type="common">Rotifer</name>
    <dbReference type="NCBI Taxonomy" id="249248"/>
    <lineage>
        <taxon>Eukaryota</taxon>
        <taxon>Metazoa</taxon>
        <taxon>Spiralia</taxon>
        <taxon>Gnathifera</taxon>
        <taxon>Rotifera</taxon>
        <taxon>Eurotatoria</taxon>
        <taxon>Bdelloidea</taxon>
        <taxon>Adinetida</taxon>
        <taxon>Adinetidae</taxon>
        <taxon>Adineta</taxon>
    </lineage>
</organism>
<evidence type="ECO:0000256" key="5">
    <source>
        <dbReference type="ARBA" id="ARBA00023136"/>
    </source>
</evidence>
<keyword evidence="12" id="KW-1185">Reference proteome</keyword>
<evidence type="ECO:0000313" key="11">
    <source>
        <dbReference type="EMBL" id="CAF1227760.1"/>
    </source>
</evidence>
<dbReference type="Pfam" id="PF00001">
    <property type="entry name" value="7tm_1"/>
    <property type="match status" value="1"/>
</dbReference>
<gene>
    <name evidence="11" type="ORF">EDS130_LOCUS26762</name>
    <name evidence="10" type="ORF">XAT740_LOCUS4181</name>
</gene>
<dbReference type="PANTHER" id="PTHR24243">
    <property type="entry name" value="G-PROTEIN COUPLED RECEPTOR"/>
    <property type="match status" value="1"/>
</dbReference>
<reference evidence="11" key="1">
    <citation type="submission" date="2021-02" db="EMBL/GenBank/DDBJ databases">
        <authorList>
            <person name="Nowell W R."/>
        </authorList>
    </citation>
    <scope>NUCLEOTIDE SEQUENCE</scope>
</reference>
<comment type="caution">
    <text evidence="11">The sequence shown here is derived from an EMBL/GenBank/DDBJ whole genome shotgun (WGS) entry which is preliminary data.</text>
</comment>